<evidence type="ECO:0000313" key="2">
    <source>
        <dbReference type="Proteomes" id="UP000053244"/>
    </source>
</evidence>
<dbReference type="EMBL" id="LLZH01000085">
    <property type="protein sequence ID" value="KUL36550.1"/>
    <property type="molecule type" value="Genomic_DNA"/>
</dbReference>
<name>A0A0X3UVG1_9ACTN</name>
<dbReference type="AlphaFoldDB" id="A0A0X3UVG1"/>
<evidence type="ECO:0000313" key="1">
    <source>
        <dbReference type="EMBL" id="KUL36550.1"/>
    </source>
</evidence>
<reference evidence="1 2" key="1">
    <citation type="submission" date="2015-10" db="EMBL/GenBank/DDBJ databases">
        <authorList>
            <person name="Gilbert D.G."/>
        </authorList>
    </citation>
    <scope>NUCLEOTIDE SEQUENCE [LARGE SCALE GENOMIC DNA]</scope>
    <source>
        <strain evidence="1 2">NRRL B-16712</strain>
    </source>
</reference>
<organism evidence="1 2">
    <name type="scientific">Actinoplanes awajinensis subsp. mycoplanecinus</name>
    <dbReference type="NCBI Taxonomy" id="135947"/>
    <lineage>
        <taxon>Bacteria</taxon>
        <taxon>Bacillati</taxon>
        <taxon>Actinomycetota</taxon>
        <taxon>Actinomycetes</taxon>
        <taxon>Micromonosporales</taxon>
        <taxon>Micromonosporaceae</taxon>
        <taxon>Actinoplanes</taxon>
    </lineage>
</organism>
<protein>
    <submittedName>
        <fullName evidence="1">Uncharacterized protein</fullName>
    </submittedName>
</protein>
<sequence length="136" mass="13280">MAVAGVVAAGSTAFTGAGLTNGITNQKTFLGGTVSHTVVGANLTAMAFTNSDITGATTKVTAFTLDFNADALGKAVAISGITGTPGSSNTNDPDGFTCTVVGAAPTYRSTCSASVAGVANVNGWYSTLGAFSIEVS</sequence>
<proteinExistence type="predicted"/>
<gene>
    <name evidence="1" type="ORF">ADL15_11890</name>
</gene>
<keyword evidence="2" id="KW-1185">Reference proteome</keyword>
<dbReference type="Proteomes" id="UP000053244">
    <property type="component" value="Unassembled WGS sequence"/>
</dbReference>
<accession>A0A0X3UVG1</accession>
<comment type="caution">
    <text evidence="1">The sequence shown here is derived from an EMBL/GenBank/DDBJ whole genome shotgun (WGS) entry which is preliminary data.</text>
</comment>